<feature type="domain" description="CNA-B" evidence="9">
    <location>
        <begin position="1183"/>
        <end position="1270"/>
    </location>
</feature>
<sequence>MNRKILVFMVFILILNVISPIFHISNVSAASDISSTNVTSLTVSPSQINDGGNAKVRVEFDDKAKKIQSGDTIKVNWPGTADLKIQGYSKTLPLTVHGQQVGQVVITADGATITFNENVERLQDVSGFAEFEVQGRNLTNTNKADSKTGTITSGSKNASLTVTKGEAGTAGVFYYKTGDMQPDDTQHVRWFLNINNEKKYVSKPIWVKDQIQDGQQLDLDTISITINGTHSDYFSGPNAIQQFQNKIPGASITASPDKNSIDVYIPQNYASLNNFTIAYKTKITNETQPEFVNNSQIWYQENNQPEVNGESSNHTVKNISANAGIQGTVKGELKIQKLDKDTQQPIQNVKFTLTNEDGSNPRELVTDAQGLANIKNLPSGKYIIKEIEAPSPYVFDKNKEYPFELKDTDTQGYFIKIDNSKAAEKTKDVTAKKVWDGTKTSHPTVYFKLFQKDANNNEVAVPNADIKKLENGTTEVTWSALPELDKDGKAIDYYVKEVDAQGNDATPEGYTKKEEGLTVTNTEKPIETTSVSGKKVWDDNNDQDGKRPNSVTVNLLANGEKIKSETVTKDTNWQYEFTNLPKYDNGKAIEYTVTEDHVNDYSTTINDTTITNKYTPGKTTATVTKNWEDKNNQDGKRPGSIQVELLADGVPTNKTATLNADNEWSYTWKDLDEKSQGKAITYTVKELSKVNGYATSIDNSNIGNLIITNEYTPESTEVNGTKVWDDKDNQDGKRPESVTVNLLKNGEKVDSQTVNAASNWSYAFSNLPKYENGQLIDYTVTEDHVEDYSTTINGTTITNKYTPGKTTATVTKNWEDKNNQDGQRPGSIQVELYANGKATGEKATLSESNDWTHTWQDLDEKSQGKAISYTVKELSNVNGYTSTIDDSNIGNVILTNTHKPETTKVEGKKVWDDKDNQDHKRPDTVTINLLKNGEKIDAKTVDASSDWSYAFNDLPKYDNGEEIQYTVTEDHVEDYSTTIDGTTITNKYTPGKTSATVTKNWEDNNNQDGKRSKSIEVELLANGEPTGKTATLDIDNDWTHTWQDLDEKAKGKDIQYTVKETTKVKDYDTTINNDNIGNLIITNAYTPETTKVEGEKVWKDHDNQDGKRPDHIKVNLLKNGEEVDTTTVDATSNWTYAFNDLPKYEDGKAIHYSVTEDHVDDYTATIDGTTITNTYTPAKTSATVTKRWDDQQDKNKQRPASIEVDLLANGKPTGKTITLNDKNDWTYTWQDLDEKVKGKEIVYTVQERTQLEHYNVSVNNDDIGNLVITNQFKDPSTPVDPDKPNEEKPKKPKQPDTPSESPKTSEQPKPGIPKFISELPNTGKALMQSWITWVVIACIGLGIFFIFKRRK</sequence>
<feature type="domain" description="CNA-B" evidence="9">
    <location>
        <begin position="809"/>
        <end position="897"/>
    </location>
</feature>
<evidence type="ECO:0000256" key="7">
    <source>
        <dbReference type="SAM" id="MobiDB-lite"/>
    </source>
</evidence>
<keyword evidence="6" id="KW-0572">Peptidoglycan-anchor</keyword>
<dbReference type="Gene3D" id="2.60.40.1140">
    <property type="entry name" value="Collagen-binding surface protein Cna, B-type domain"/>
    <property type="match status" value="9"/>
</dbReference>
<dbReference type="PANTHER" id="PTHR36108">
    <property type="entry name" value="COLOSSIN-B-RELATED"/>
    <property type="match status" value="1"/>
</dbReference>
<keyword evidence="8" id="KW-1133">Transmembrane helix</keyword>
<feature type="domain" description="CNA-B" evidence="9">
    <location>
        <begin position="996"/>
        <end position="1083"/>
    </location>
</feature>
<evidence type="ECO:0000256" key="1">
    <source>
        <dbReference type="ARBA" id="ARBA00004191"/>
    </source>
</evidence>
<dbReference type="InterPro" id="IPR008454">
    <property type="entry name" value="Collagen-bd_Cna-like_B-typ_dom"/>
</dbReference>
<evidence type="ECO:0000313" key="12">
    <source>
        <dbReference type="Proteomes" id="UP001065705"/>
    </source>
</evidence>
<evidence type="ECO:0000313" key="11">
    <source>
        <dbReference type="EMBL" id="UXU56202.1"/>
    </source>
</evidence>
<dbReference type="CDD" id="cd00222">
    <property type="entry name" value="CollagenBindB"/>
    <property type="match status" value="8"/>
</dbReference>
<keyword evidence="4" id="KW-0964">Secreted</keyword>
<evidence type="ECO:0000256" key="6">
    <source>
        <dbReference type="ARBA" id="ARBA00023088"/>
    </source>
</evidence>
<evidence type="ECO:0000256" key="5">
    <source>
        <dbReference type="ARBA" id="ARBA00022729"/>
    </source>
</evidence>
<feature type="domain" description="CNA-B" evidence="9">
    <location>
        <begin position="905"/>
        <end position="987"/>
    </location>
</feature>
<dbReference type="RefSeq" id="WP_262626082.1">
    <property type="nucleotide sequence ID" value="NZ_CP094809.1"/>
</dbReference>
<keyword evidence="5" id="KW-0732">Signal</keyword>
<dbReference type="SUPFAM" id="SSF49478">
    <property type="entry name" value="Cna protein B-type domain"/>
    <property type="match status" value="10"/>
</dbReference>
<accession>A0ABD7TTD4</accession>
<feature type="domain" description="CNA-B" evidence="9">
    <location>
        <begin position="718"/>
        <end position="800"/>
    </location>
</feature>
<reference evidence="11" key="1">
    <citation type="submission" date="2022-03" db="EMBL/GenBank/DDBJ databases">
        <title>Comparative Genomics of East African Camel-Associated Staphylococcaceae spp.: Diversity and Inheritance of Traits Involved in Host-Pathogen Interactions.</title>
        <authorList>
            <person name="Akarsu H."/>
            <person name="Liljander A."/>
            <person name="Younan M."/>
            <person name="Brodard I."/>
            <person name="Glucks I."/>
            <person name="Labroussaa F."/>
            <person name="Overesch G."/>
            <person name="Kuhnert P."/>
            <person name="Perreten V."/>
            <person name="Drexler J.F."/>
            <person name="Corman V.M."/>
            <person name="Falquet L."/>
            <person name="Jores J."/>
        </authorList>
    </citation>
    <scope>NUCLEOTIDE SEQUENCE</scope>
    <source>
        <strain evidence="11">IVB6197</strain>
    </source>
</reference>
<dbReference type="SUPFAM" id="SSF49401">
    <property type="entry name" value="Bacterial adhesins"/>
    <property type="match status" value="2"/>
</dbReference>
<dbReference type="InterPro" id="IPR011252">
    <property type="entry name" value="Fibrogen-bd_dom1"/>
</dbReference>
<feature type="domain" description="CNA-B" evidence="9">
    <location>
        <begin position="531"/>
        <end position="613"/>
    </location>
</feature>
<keyword evidence="8" id="KW-0472">Membrane</keyword>
<keyword evidence="3" id="KW-0134">Cell wall</keyword>
<evidence type="ECO:0000259" key="10">
    <source>
        <dbReference type="Pfam" id="PF17802"/>
    </source>
</evidence>
<feature type="domain" description="CNA-B" evidence="9">
    <location>
        <begin position="429"/>
        <end position="522"/>
    </location>
</feature>
<feature type="compositionally biased region" description="Basic and acidic residues" evidence="7">
    <location>
        <begin position="1280"/>
        <end position="1289"/>
    </location>
</feature>
<feature type="region of interest" description="Disordered" evidence="7">
    <location>
        <begin position="1270"/>
        <end position="1316"/>
    </location>
</feature>
<proteinExistence type="inferred from homology"/>
<dbReference type="InterPro" id="IPR041033">
    <property type="entry name" value="SpaA_PFL_dom_1"/>
</dbReference>
<protein>
    <submittedName>
        <fullName evidence="11">Cna B-type domain-containing protein</fullName>
    </submittedName>
</protein>
<dbReference type="Proteomes" id="UP001065705">
    <property type="component" value="Chromosome"/>
</dbReference>
<keyword evidence="8" id="KW-0812">Transmembrane</keyword>
<organism evidence="11 12">
    <name type="scientific">Staphylococcus agnetis</name>
    <dbReference type="NCBI Taxonomy" id="985762"/>
    <lineage>
        <taxon>Bacteria</taxon>
        <taxon>Bacillati</taxon>
        <taxon>Bacillota</taxon>
        <taxon>Bacilli</taxon>
        <taxon>Bacillales</taxon>
        <taxon>Staphylococcaceae</taxon>
        <taxon>Staphylococcus</taxon>
    </lineage>
</organism>
<feature type="domain" description="CNA-B" evidence="9">
    <location>
        <begin position="1092"/>
        <end position="1174"/>
    </location>
</feature>
<feature type="domain" description="SpaA-like prealbumin fold" evidence="10">
    <location>
        <begin position="331"/>
        <end position="410"/>
    </location>
</feature>
<dbReference type="Gene3D" id="2.60.40.740">
    <property type="match status" value="1"/>
</dbReference>
<evidence type="ECO:0000259" key="9">
    <source>
        <dbReference type="Pfam" id="PF05738"/>
    </source>
</evidence>
<dbReference type="Pfam" id="PF17802">
    <property type="entry name" value="SpaA"/>
    <property type="match status" value="1"/>
</dbReference>
<gene>
    <name evidence="11" type="ORF">MUA95_06385</name>
</gene>
<dbReference type="Gene3D" id="2.60.40.1280">
    <property type="match status" value="1"/>
</dbReference>
<evidence type="ECO:0000256" key="2">
    <source>
        <dbReference type="ARBA" id="ARBA00007257"/>
    </source>
</evidence>
<name>A0ABD7TTD4_9STAP</name>
<evidence type="ECO:0000256" key="3">
    <source>
        <dbReference type="ARBA" id="ARBA00022512"/>
    </source>
</evidence>
<evidence type="ECO:0000256" key="8">
    <source>
        <dbReference type="SAM" id="Phobius"/>
    </source>
</evidence>
<dbReference type="PANTHER" id="PTHR36108:SF13">
    <property type="entry name" value="COLOSSIN-B-RELATED"/>
    <property type="match status" value="1"/>
</dbReference>
<feature type="domain" description="CNA-B" evidence="9">
    <location>
        <begin position="622"/>
        <end position="709"/>
    </location>
</feature>
<dbReference type="Pfam" id="PF05738">
    <property type="entry name" value="Cna_B"/>
    <property type="match status" value="9"/>
</dbReference>
<dbReference type="EMBL" id="CP094809">
    <property type="protein sequence ID" value="UXU56202.1"/>
    <property type="molecule type" value="Genomic_DNA"/>
</dbReference>
<dbReference type="Gene3D" id="2.60.40.10">
    <property type="entry name" value="Immunoglobulins"/>
    <property type="match status" value="1"/>
</dbReference>
<comment type="similarity">
    <text evidence="2">Belongs to the serine-aspartate repeat-containing protein (SDr) family.</text>
</comment>
<evidence type="ECO:0000256" key="4">
    <source>
        <dbReference type="ARBA" id="ARBA00022525"/>
    </source>
</evidence>
<dbReference type="InterPro" id="IPR013783">
    <property type="entry name" value="Ig-like_fold"/>
</dbReference>
<comment type="subcellular location">
    <subcellularLocation>
        <location evidence="1">Secreted</location>
        <location evidence="1">Cell wall</location>
    </subcellularLocation>
</comment>
<dbReference type="InterPro" id="IPR008966">
    <property type="entry name" value="Adhesion_dom_sf"/>
</dbReference>
<feature type="transmembrane region" description="Helical" evidence="8">
    <location>
        <begin position="1330"/>
        <end position="1347"/>
    </location>
</feature>
<dbReference type="NCBIfam" id="TIGR01167">
    <property type="entry name" value="LPXTG_anchor"/>
    <property type="match status" value="1"/>
</dbReference>